<reference evidence="2 3" key="1">
    <citation type="submission" date="2016-07" db="EMBL/GenBank/DDBJ databases">
        <title>Revisiting the taxonomy of the Elizabethkingia Genus using Whole-Genome Sequencing, Optical Mapping, and MALDI-TOF, along with proposal of three novel Elizabethkingia species: Elizabethkingia bruuniana sp. nov., Elizabethkingia ursingii sp. nov., and Elizabethkingia occulta sp. nov.</title>
        <authorList>
            <person name="Nicholson A.C."/>
        </authorList>
    </citation>
    <scope>NUCLEOTIDE SEQUENCE [LARGE SCALE GENOMIC DNA]</scope>
    <source>
        <strain evidence="2 3">F3201</strain>
    </source>
</reference>
<protein>
    <submittedName>
        <fullName evidence="2">Uncharacterized protein</fullName>
    </submittedName>
</protein>
<proteinExistence type="predicted"/>
<dbReference type="EMBL" id="CP016374">
    <property type="protein sequence ID" value="AQX02176.1"/>
    <property type="molecule type" value="Genomic_DNA"/>
</dbReference>
<evidence type="ECO:0000313" key="3">
    <source>
        <dbReference type="Proteomes" id="UP000190848"/>
    </source>
</evidence>
<gene>
    <name evidence="2" type="ORF">BBD32_12210</name>
</gene>
<organism evidence="2 3">
    <name type="scientific">Elizabethkingia anophelis</name>
    <dbReference type="NCBI Taxonomy" id="1117645"/>
    <lineage>
        <taxon>Bacteria</taxon>
        <taxon>Pseudomonadati</taxon>
        <taxon>Bacteroidota</taxon>
        <taxon>Flavobacteriia</taxon>
        <taxon>Flavobacteriales</taxon>
        <taxon>Weeksellaceae</taxon>
        <taxon>Elizabethkingia</taxon>
    </lineage>
</organism>
<feature type="region of interest" description="Disordered" evidence="1">
    <location>
        <begin position="79"/>
        <end position="149"/>
    </location>
</feature>
<dbReference type="Proteomes" id="UP000190848">
    <property type="component" value="Chromosome"/>
</dbReference>
<sequence length="355" mass="39534">MTKENGDKWVAFPKVKGGKVIGLVTATLVQNGTYVKYNSFGDQDEWYKQNISIFQAALNQYLKKSKHINLNASINPIASGDIPGVSVQGRPKPKPNNPRPGWSPDQEPSQDGGGCESHQDCGAPDPGGGGSGTSDEVTPEEWAKEHIDDKEIKENECINEVYEKLINKPGVFNTLLDNFRGNSILNLKLRMKNVGTVAKTEIDNVKNGFVTISFNPEYAGASELGRAGTFIHEMFHAYMTWQLKQAGWDGEDTVESYKSIDEKNLPDLLKAYRENMYDAGISEHEFISSFYIPTIVAALKEYDPNLGTDGEYEAIAWNGLQGTKTFETMKKNDNNRWFTISSILEDNIKKKECGK</sequence>
<evidence type="ECO:0000256" key="1">
    <source>
        <dbReference type="SAM" id="MobiDB-lite"/>
    </source>
</evidence>
<evidence type="ECO:0000313" key="2">
    <source>
        <dbReference type="EMBL" id="AQX02176.1"/>
    </source>
</evidence>
<accession>A0AAU8VH02</accession>
<name>A0AAU8VH02_9FLAO</name>
<dbReference type="AlphaFoldDB" id="A0AAU8VH02"/>